<dbReference type="EMBL" id="VSSQ01088250">
    <property type="protein sequence ID" value="MPN34947.1"/>
    <property type="molecule type" value="Genomic_DNA"/>
</dbReference>
<evidence type="ECO:0000313" key="2">
    <source>
        <dbReference type="EMBL" id="MPN34947.1"/>
    </source>
</evidence>
<reference evidence="2" key="1">
    <citation type="submission" date="2019-08" db="EMBL/GenBank/DDBJ databases">
        <authorList>
            <person name="Kucharzyk K."/>
            <person name="Murdoch R.W."/>
            <person name="Higgins S."/>
            <person name="Loffler F."/>
        </authorList>
    </citation>
    <scope>NUCLEOTIDE SEQUENCE</scope>
</reference>
<accession>A0A645H7E8</accession>
<protein>
    <submittedName>
        <fullName evidence="2">Uncharacterized protein</fullName>
    </submittedName>
</protein>
<gene>
    <name evidence="2" type="ORF">SDC9_182441</name>
</gene>
<name>A0A645H7E8_9ZZZZ</name>
<dbReference type="AlphaFoldDB" id="A0A645H7E8"/>
<feature type="region of interest" description="Disordered" evidence="1">
    <location>
        <begin position="1"/>
        <end position="44"/>
    </location>
</feature>
<proteinExistence type="predicted"/>
<feature type="compositionally biased region" description="Basic and acidic residues" evidence="1">
    <location>
        <begin position="1"/>
        <end position="22"/>
    </location>
</feature>
<evidence type="ECO:0000256" key="1">
    <source>
        <dbReference type="SAM" id="MobiDB-lite"/>
    </source>
</evidence>
<feature type="region of interest" description="Disordered" evidence="1">
    <location>
        <begin position="65"/>
        <end position="89"/>
    </location>
</feature>
<comment type="caution">
    <text evidence="2">The sequence shown here is derived from an EMBL/GenBank/DDBJ whole genome shotgun (WGS) entry which is preliminary data.</text>
</comment>
<sequence length="114" mass="12409">MRSDRCDHKGYDGGQNEVKDPSIHNAQRLGHNDHKSGGNGGKTSGDDSGFFRCVAFFLINPIGDQQSQGVAAHEGSDGVNGRAARSAPDRTHDFFHINADKFHQTELSNESQEN</sequence>
<organism evidence="2">
    <name type="scientific">bioreactor metagenome</name>
    <dbReference type="NCBI Taxonomy" id="1076179"/>
    <lineage>
        <taxon>unclassified sequences</taxon>
        <taxon>metagenomes</taxon>
        <taxon>ecological metagenomes</taxon>
    </lineage>
</organism>